<dbReference type="AlphaFoldDB" id="A0A101V414"/>
<name>A0A101V414_9ACTN</name>
<evidence type="ECO:0000313" key="2">
    <source>
        <dbReference type="Proteomes" id="UP000053260"/>
    </source>
</evidence>
<evidence type="ECO:0000313" key="1">
    <source>
        <dbReference type="EMBL" id="KUO22064.1"/>
    </source>
</evidence>
<organism evidence="1 2">
    <name type="scientific">Streptomyces dysideae</name>
    <dbReference type="NCBI Taxonomy" id="909626"/>
    <lineage>
        <taxon>Bacteria</taxon>
        <taxon>Bacillati</taxon>
        <taxon>Actinomycetota</taxon>
        <taxon>Actinomycetes</taxon>
        <taxon>Kitasatosporales</taxon>
        <taxon>Streptomycetaceae</taxon>
        <taxon>Streptomyces</taxon>
    </lineage>
</organism>
<dbReference type="EMBL" id="LMXB01000019">
    <property type="protein sequence ID" value="KUO22064.1"/>
    <property type="molecule type" value="Genomic_DNA"/>
</dbReference>
<keyword evidence="2" id="KW-1185">Reference proteome</keyword>
<sequence>MSRDRHRSLLALASLAVILAGVSFVFWATRDVRGGDCLVAVSRISAVGSEPPAGRELEELARRAYEEAVADGRCEAPGPRWREWFD</sequence>
<dbReference type="RefSeq" id="WP_067016967.1">
    <property type="nucleotide sequence ID" value="NZ_KQ949076.1"/>
</dbReference>
<accession>A0A101V414</accession>
<reference evidence="1 2" key="1">
    <citation type="submission" date="2015-10" db="EMBL/GenBank/DDBJ databases">
        <title>Draft genome sequence of Streptomyces sp. RV15, isolated from a marine sponge.</title>
        <authorList>
            <person name="Ruckert C."/>
            <person name="Abdelmohsen U.R."/>
            <person name="Winkler A."/>
            <person name="Hentschel U."/>
            <person name="Kalinowski J."/>
            <person name="Kampfer P."/>
            <person name="Glaeser S."/>
        </authorList>
    </citation>
    <scope>NUCLEOTIDE SEQUENCE [LARGE SCALE GENOMIC DNA]</scope>
    <source>
        <strain evidence="1 2">RV15</strain>
    </source>
</reference>
<dbReference type="OrthoDB" id="4259275at2"/>
<comment type="caution">
    <text evidence="1">The sequence shown here is derived from an EMBL/GenBank/DDBJ whole genome shotgun (WGS) entry which is preliminary data.</text>
</comment>
<proteinExistence type="predicted"/>
<gene>
    <name evidence="1" type="ORF">AQJ91_05615</name>
</gene>
<protein>
    <submittedName>
        <fullName evidence="1">Uncharacterized protein</fullName>
    </submittedName>
</protein>
<dbReference type="Proteomes" id="UP000053260">
    <property type="component" value="Unassembled WGS sequence"/>
</dbReference>